<dbReference type="PANTHER" id="PTHR39189:SF1">
    <property type="entry name" value="UPF0173 METAL-DEPENDENT HYDROLASE YTKL"/>
    <property type="match status" value="1"/>
</dbReference>
<organism evidence="1 2">
    <name type="scientific">Acaryochloris thomasi RCC1774</name>
    <dbReference type="NCBI Taxonomy" id="1764569"/>
    <lineage>
        <taxon>Bacteria</taxon>
        <taxon>Bacillati</taxon>
        <taxon>Cyanobacteriota</taxon>
        <taxon>Cyanophyceae</taxon>
        <taxon>Acaryochloridales</taxon>
        <taxon>Acaryochloridaceae</taxon>
        <taxon>Acaryochloris</taxon>
        <taxon>Acaryochloris thomasi</taxon>
    </lineage>
</organism>
<dbReference type="PANTHER" id="PTHR39189">
    <property type="entry name" value="UPF0173 METAL-DEPENDENT HYDROLASE YTKL"/>
    <property type="match status" value="1"/>
</dbReference>
<protein>
    <recommendedName>
        <fullName evidence="3">Zn-dependent hydrolase</fullName>
    </recommendedName>
</protein>
<dbReference type="RefSeq" id="WP_233501809.1">
    <property type="nucleotide sequence ID" value="NZ_CAWNWM010000018.1"/>
</dbReference>
<name>A0A2W1JMI9_9CYAN</name>
<reference evidence="1 2" key="1">
    <citation type="journal article" date="2018" name="Sci. Rep.">
        <title>A novel species of the marine cyanobacterium Acaryochloris with a unique pigment content and lifestyle.</title>
        <authorList>
            <person name="Partensky F."/>
            <person name="Six C."/>
            <person name="Ratin M."/>
            <person name="Garczarek L."/>
            <person name="Vaulot D."/>
            <person name="Probert I."/>
            <person name="Calteau A."/>
            <person name="Gourvil P."/>
            <person name="Marie D."/>
            <person name="Grebert T."/>
            <person name="Bouchier C."/>
            <person name="Le Panse S."/>
            <person name="Gachenot M."/>
            <person name="Rodriguez F."/>
            <person name="Garrido J.L."/>
        </authorList>
    </citation>
    <scope>NUCLEOTIDE SEQUENCE [LARGE SCALE GENOMIC DNA]</scope>
    <source>
        <strain evidence="1 2">RCC1774</strain>
    </source>
</reference>
<accession>A0A2W1JMI9</accession>
<dbReference type="Pfam" id="PF13483">
    <property type="entry name" value="Lactamase_B_3"/>
    <property type="match status" value="1"/>
</dbReference>
<gene>
    <name evidence="1" type="ORF">C1752_06643</name>
</gene>
<proteinExistence type="predicted"/>
<sequence>MKKMVNRRQFMRYAQAGLIASLGTGLVSKWQQPSQAQSGSLGIRWLGHTCFLFTGSGQTVLVNPFRSAGCTANYREPNVSANLVMISSRLLDEGAVEGLKGKPKLLSEPGSYQTNGLAIQGIRTLHDRVNGYRYGTNVAWKWTQGGVNVVHLGGIASPITIEQKILMGTPDVLMIPVGGSDKAYTPEEAKVAIATLEPKRVIPTHYRIASTITEGCSLQPIEDFLSIMQGSTIRRVGSNSLSVSKSNTPSTGPVIEVLSYS</sequence>
<keyword evidence="2" id="KW-1185">Reference proteome</keyword>
<evidence type="ECO:0008006" key="3">
    <source>
        <dbReference type="Google" id="ProtNLM"/>
    </source>
</evidence>
<dbReference type="Proteomes" id="UP000248857">
    <property type="component" value="Unassembled WGS sequence"/>
</dbReference>
<evidence type="ECO:0000313" key="1">
    <source>
        <dbReference type="EMBL" id="PZD71364.1"/>
    </source>
</evidence>
<dbReference type="AlphaFoldDB" id="A0A2W1JMI9"/>
<dbReference type="EMBL" id="PQWO01000018">
    <property type="protein sequence ID" value="PZD71364.1"/>
    <property type="molecule type" value="Genomic_DNA"/>
</dbReference>
<dbReference type="InterPro" id="IPR006311">
    <property type="entry name" value="TAT_signal"/>
</dbReference>
<dbReference type="SUPFAM" id="SSF56281">
    <property type="entry name" value="Metallo-hydrolase/oxidoreductase"/>
    <property type="match status" value="1"/>
</dbReference>
<dbReference type="Gene3D" id="3.60.15.10">
    <property type="entry name" value="Ribonuclease Z/Hydroxyacylglutathione hydrolase-like"/>
    <property type="match status" value="1"/>
</dbReference>
<comment type="caution">
    <text evidence="1">The sequence shown here is derived from an EMBL/GenBank/DDBJ whole genome shotgun (WGS) entry which is preliminary data.</text>
</comment>
<evidence type="ECO:0000313" key="2">
    <source>
        <dbReference type="Proteomes" id="UP000248857"/>
    </source>
</evidence>
<dbReference type="InterPro" id="IPR036866">
    <property type="entry name" value="RibonucZ/Hydroxyglut_hydro"/>
</dbReference>
<dbReference type="PROSITE" id="PS51318">
    <property type="entry name" value="TAT"/>
    <property type="match status" value="1"/>
</dbReference>